<protein>
    <submittedName>
        <fullName evidence="1">Uncharacterized protein</fullName>
    </submittedName>
</protein>
<proteinExistence type="predicted"/>
<gene>
    <name evidence="1" type="ORF">NAT47_07045</name>
</gene>
<name>A0ABT0TGT2_9FLAO</name>
<keyword evidence="2" id="KW-1185">Reference proteome</keyword>
<evidence type="ECO:0000313" key="1">
    <source>
        <dbReference type="EMBL" id="MCL9770168.1"/>
    </source>
</evidence>
<reference evidence="1 2" key="1">
    <citation type="submission" date="2022-05" db="EMBL/GenBank/DDBJ databases">
        <title>Flavobacterium sp., isolated from activated sludge.</title>
        <authorList>
            <person name="Ran Q."/>
        </authorList>
    </citation>
    <scope>NUCLEOTIDE SEQUENCE [LARGE SCALE GENOMIC DNA]</scope>
    <source>
        <strain evidence="1 2">HXWNR69</strain>
    </source>
</reference>
<evidence type="ECO:0000313" key="2">
    <source>
        <dbReference type="Proteomes" id="UP001203342"/>
    </source>
</evidence>
<dbReference type="RefSeq" id="WP_250581676.1">
    <property type="nucleotide sequence ID" value="NZ_JAMLJN010000005.1"/>
</dbReference>
<comment type="caution">
    <text evidence="1">The sequence shown here is derived from an EMBL/GenBank/DDBJ whole genome shotgun (WGS) entry which is preliminary data.</text>
</comment>
<dbReference type="Proteomes" id="UP001203342">
    <property type="component" value="Unassembled WGS sequence"/>
</dbReference>
<organism evidence="1 2">
    <name type="scientific">Flavobacterium fragile</name>
    <dbReference type="NCBI Taxonomy" id="2949085"/>
    <lineage>
        <taxon>Bacteria</taxon>
        <taxon>Pseudomonadati</taxon>
        <taxon>Bacteroidota</taxon>
        <taxon>Flavobacteriia</taxon>
        <taxon>Flavobacteriales</taxon>
        <taxon>Flavobacteriaceae</taxon>
        <taxon>Flavobacterium</taxon>
    </lineage>
</organism>
<dbReference type="EMBL" id="JAMLJN010000005">
    <property type="protein sequence ID" value="MCL9770168.1"/>
    <property type="molecule type" value="Genomic_DNA"/>
</dbReference>
<accession>A0ABT0TGT2</accession>
<sequence length="134" mass="15845">MKKFIIISLLSILFFSFSKDCQNCNIGTFEWKDKNTIYTIIRTKHKLISKSKYGIVKNKLKWTSDSTYILYDMKIVKGKVEKSDLKIGNEKDMDTLYVQIIQIDNEKHKLLSKFKNSEFVTEYILTKVNPKNKF</sequence>